<dbReference type="FunFam" id="2.60.40.10:FF:000171">
    <property type="entry name" value="protein-glutamine gamma-glutamyltransferase 6"/>
    <property type="match status" value="1"/>
</dbReference>
<feature type="domain" description="Transglutaminase C-terminal" evidence="3">
    <location>
        <begin position="258"/>
        <end position="360"/>
    </location>
</feature>
<dbReference type="Gene3D" id="3.90.260.10">
    <property type="entry name" value="Transglutaminase-like"/>
    <property type="match status" value="1"/>
</dbReference>
<dbReference type="SUPFAM" id="SSF54001">
    <property type="entry name" value="Cysteine proteinases"/>
    <property type="match status" value="1"/>
</dbReference>
<gene>
    <name evidence="4" type="ORF">EB796_006042</name>
</gene>
<proteinExistence type="inferred from homology"/>
<dbReference type="EMBL" id="VXIV02000849">
    <property type="protein sequence ID" value="KAF6035647.1"/>
    <property type="molecule type" value="Genomic_DNA"/>
</dbReference>
<evidence type="ECO:0000313" key="4">
    <source>
        <dbReference type="EMBL" id="KAF6035647.1"/>
    </source>
</evidence>
<dbReference type="InterPro" id="IPR008958">
    <property type="entry name" value="Transglutaminase_C"/>
</dbReference>
<comment type="caution">
    <text evidence="4">The sequence shown here is derived from an EMBL/GenBank/DDBJ whole genome shotgun (WGS) entry which is preliminary data.</text>
</comment>
<evidence type="ECO:0000259" key="3">
    <source>
        <dbReference type="Pfam" id="PF00927"/>
    </source>
</evidence>
<protein>
    <submittedName>
        <fullName evidence="4">TGM1</fullName>
    </submittedName>
</protein>
<dbReference type="OrthoDB" id="437511at2759"/>
<dbReference type="Pfam" id="PF00927">
    <property type="entry name" value="Transglut_C"/>
    <property type="match status" value="1"/>
</dbReference>
<dbReference type="SUPFAM" id="SSF81296">
    <property type="entry name" value="E set domains"/>
    <property type="match status" value="1"/>
</dbReference>
<accession>A0A7J7KBJ4</accession>
<dbReference type="InterPro" id="IPR013783">
    <property type="entry name" value="Ig-like_fold"/>
</dbReference>
<comment type="similarity">
    <text evidence="1">Belongs to the transglutaminase superfamily. Transglutaminase family.</text>
</comment>
<dbReference type="Proteomes" id="UP000593567">
    <property type="component" value="Unassembled WGS sequence"/>
</dbReference>
<evidence type="ECO:0000313" key="5">
    <source>
        <dbReference type="Proteomes" id="UP000593567"/>
    </source>
</evidence>
<reference evidence="4" key="1">
    <citation type="submission" date="2020-06" db="EMBL/GenBank/DDBJ databases">
        <title>Draft genome of Bugula neritina, a colonial animal packing powerful symbionts and potential medicines.</title>
        <authorList>
            <person name="Rayko M."/>
        </authorList>
    </citation>
    <scope>NUCLEOTIDE SEQUENCE [LARGE SCALE GENOMIC DNA]</scope>
    <source>
        <strain evidence="4">Kwan_BN1</strain>
    </source>
</reference>
<dbReference type="AlphaFoldDB" id="A0A7J7KBJ4"/>
<name>A0A7J7KBJ4_BUGNE</name>
<dbReference type="Pfam" id="PF00868">
    <property type="entry name" value="Transglut_N"/>
    <property type="match status" value="1"/>
</dbReference>
<dbReference type="InterPro" id="IPR036985">
    <property type="entry name" value="Transglutaminase-like_sf"/>
</dbReference>
<dbReference type="GO" id="GO:0003810">
    <property type="term" value="F:protein-glutamine gamma-glutamyltransferase activity"/>
    <property type="evidence" value="ECO:0007669"/>
    <property type="project" value="InterPro"/>
</dbReference>
<dbReference type="InterPro" id="IPR036238">
    <property type="entry name" value="Transglutaminase_C_sf"/>
</dbReference>
<keyword evidence="5" id="KW-1185">Reference proteome</keyword>
<dbReference type="PANTHER" id="PTHR11590:SF40">
    <property type="entry name" value="HEMOCYTE PROTEIN-GLUTAMINE GAMMA-GLUTAMYLTRANSFERASE-LIKE PROTEIN"/>
    <property type="match status" value="1"/>
</dbReference>
<dbReference type="PANTHER" id="PTHR11590">
    <property type="entry name" value="PROTEIN-GLUTAMINE GAMMA-GLUTAMYLTRANSFERASE"/>
    <property type="match status" value="1"/>
</dbReference>
<dbReference type="InterPro" id="IPR038765">
    <property type="entry name" value="Papain-like_cys_pep_sf"/>
</dbReference>
<feature type="domain" description="Transglutaminase N-terminal" evidence="2">
    <location>
        <begin position="11"/>
        <end position="105"/>
    </location>
</feature>
<dbReference type="SUPFAM" id="SSF49309">
    <property type="entry name" value="Transglutaminase, two C-terminal domains"/>
    <property type="match status" value="1"/>
</dbReference>
<sequence>MTEESYIDDITGSVCTANLIIRRGQEFKVKLRLNRLYGKGDKIRVEACFGAEPMVSKGTYAQVMVGDSDTDGWYARKLSVSHTELILAIKSPANCAVGKWSFSFDSVNTNENGELMELMQEPITCSAFILFNAWCEGVYRAGPASVAAIKNGDVGTLYDTPFLFAEVNADRIHWFKMNDGRIQKQFEKDIVGKNISTKAIGWRLSSSPHFSDREDLTMQYKHPEGSTLERAAVWRASSMSTKPNMYSENENNNDVTIKIADVENITFGNDFQLPVTLKNNSYAERTVNMMVSLYSIFYTGIICRKLKKLSFRCVIPANSAKQCMVPVSANDYINQMADHNYGMKVNYVCSVLETKRVVAVQDDFVLTLPTQSWLCPRNKS</sequence>
<evidence type="ECO:0000259" key="2">
    <source>
        <dbReference type="Pfam" id="PF00868"/>
    </source>
</evidence>
<organism evidence="4 5">
    <name type="scientific">Bugula neritina</name>
    <name type="common">Brown bryozoan</name>
    <name type="synonym">Sertularia neritina</name>
    <dbReference type="NCBI Taxonomy" id="10212"/>
    <lineage>
        <taxon>Eukaryota</taxon>
        <taxon>Metazoa</taxon>
        <taxon>Spiralia</taxon>
        <taxon>Lophotrochozoa</taxon>
        <taxon>Bryozoa</taxon>
        <taxon>Gymnolaemata</taxon>
        <taxon>Cheilostomatida</taxon>
        <taxon>Flustrina</taxon>
        <taxon>Buguloidea</taxon>
        <taxon>Bugulidae</taxon>
        <taxon>Bugula</taxon>
    </lineage>
</organism>
<evidence type="ECO:0000256" key="1">
    <source>
        <dbReference type="ARBA" id="ARBA00005968"/>
    </source>
</evidence>
<dbReference type="InterPro" id="IPR001102">
    <property type="entry name" value="Transglutaminase_N"/>
</dbReference>
<dbReference type="InterPro" id="IPR050779">
    <property type="entry name" value="Transglutaminase"/>
</dbReference>
<dbReference type="Gene3D" id="2.60.40.10">
    <property type="entry name" value="Immunoglobulins"/>
    <property type="match status" value="2"/>
</dbReference>
<dbReference type="InterPro" id="IPR014756">
    <property type="entry name" value="Ig_E-set"/>
</dbReference>